<evidence type="ECO:0000256" key="1">
    <source>
        <dbReference type="ARBA" id="ARBA00004370"/>
    </source>
</evidence>
<evidence type="ECO:0000313" key="4">
    <source>
        <dbReference type="Proteomes" id="UP000317344"/>
    </source>
</evidence>
<dbReference type="Proteomes" id="UP000317344">
    <property type="component" value="Chromosome"/>
</dbReference>
<evidence type="ECO:0000313" key="3">
    <source>
        <dbReference type="EMBL" id="QDQ98654.1"/>
    </source>
</evidence>
<accession>A0A516X6F6</accession>
<reference evidence="3 4" key="1">
    <citation type="submission" date="2019-07" db="EMBL/GenBank/DDBJ databases">
        <title>Tomitella cavernea sp. nov., an actinomycete isolated from soil.</title>
        <authorList>
            <person name="Cheng J."/>
        </authorList>
    </citation>
    <scope>NUCLEOTIDE SEQUENCE [LARGE SCALE GENOMIC DNA]</scope>
    <source>
        <strain evidence="3 4">HY188</strain>
    </source>
</reference>
<keyword evidence="2" id="KW-0472">Membrane</keyword>
<dbReference type="RefSeq" id="WP_143910059.1">
    <property type="nucleotide sequence ID" value="NZ_CP041765.1"/>
</dbReference>
<evidence type="ECO:0008006" key="5">
    <source>
        <dbReference type="Google" id="ProtNLM"/>
    </source>
</evidence>
<reference evidence="3 4" key="2">
    <citation type="submission" date="2019-07" db="EMBL/GenBank/DDBJ databases">
        <authorList>
            <person name="Huang Y."/>
        </authorList>
    </citation>
    <scope>NUCLEOTIDE SEQUENCE [LARGE SCALE GENOMIC DNA]</scope>
    <source>
        <strain evidence="3 4">HY188</strain>
    </source>
</reference>
<dbReference type="PANTHER" id="PTHR37042">
    <property type="entry name" value="OUTER MEMBRANE PROTEIN RV1973"/>
    <property type="match status" value="1"/>
</dbReference>
<proteinExistence type="predicted"/>
<keyword evidence="4" id="KW-1185">Reference proteome</keyword>
<gene>
    <name evidence="3" type="ORF">FO059_16660</name>
</gene>
<sequence>MIRRSAPALAAVLLLAGALAVGALLVLQARSDDARHDRTARAVALAAEAVTRLTTVSPESAEDDTARVLALAGGDFRDRFAVRSGPYTKAVRAAGASATGTVVAAGAESGTASSAPGEPGDITVLVAAGQEVSSAEADGPPVTESLTFRFRVTVADGPDGPVVSELEFVR</sequence>
<name>A0A516X6F6_9ACTN</name>
<evidence type="ECO:0000256" key="2">
    <source>
        <dbReference type="ARBA" id="ARBA00023136"/>
    </source>
</evidence>
<protein>
    <recommendedName>
        <fullName evidence="5">Mce-associated membrane protein</fullName>
    </recommendedName>
</protein>
<dbReference type="GO" id="GO:0016020">
    <property type="term" value="C:membrane"/>
    <property type="evidence" value="ECO:0007669"/>
    <property type="project" value="UniProtKB-SubCell"/>
</dbReference>
<dbReference type="EMBL" id="CP041765">
    <property type="protein sequence ID" value="QDQ98654.1"/>
    <property type="molecule type" value="Genomic_DNA"/>
</dbReference>
<comment type="subcellular location">
    <subcellularLocation>
        <location evidence="1">Membrane</location>
    </subcellularLocation>
</comment>
<dbReference type="AlphaFoldDB" id="A0A516X6F6"/>
<dbReference type="KEGG" id="toy:FO059_16660"/>
<dbReference type="PANTHER" id="PTHR37042:SF4">
    <property type="entry name" value="OUTER MEMBRANE PROTEIN RV1973"/>
    <property type="match status" value="1"/>
</dbReference>
<organism evidence="3 4">
    <name type="scientific">Tomitella fengzijianii</name>
    <dbReference type="NCBI Taxonomy" id="2597660"/>
    <lineage>
        <taxon>Bacteria</taxon>
        <taxon>Bacillati</taxon>
        <taxon>Actinomycetota</taxon>
        <taxon>Actinomycetes</taxon>
        <taxon>Mycobacteriales</taxon>
        <taxon>Tomitella</taxon>
    </lineage>
</organism>